<evidence type="ECO:0000313" key="3">
    <source>
        <dbReference type="Proteomes" id="UP001175271"/>
    </source>
</evidence>
<dbReference type="Gene3D" id="2.10.60.10">
    <property type="entry name" value="CD59"/>
    <property type="match status" value="1"/>
</dbReference>
<feature type="chain" id="PRO_5041302676" evidence="1">
    <location>
        <begin position="20"/>
        <end position="160"/>
    </location>
</feature>
<comment type="caution">
    <text evidence="2">The sequence shown here is derived from an EMBL/GenBank/DDBJ whole genome shotgun (WGS) entry which is preliminary data.</text>
</comment>
<dbReference type="AlphaFoldDB" id="A0AA39LL57"/>
<gene>
    <name evidence="2" type="ORF">QR680_015973</name>
</gene>
<dbReference type="EMBL" id="JAUCMV010000004">
    <property type="protein sequence ID" value="KAK0401791.1"/>
    <property type="molecule type" value="Genomic_DNA"/>
</dbReference>
<reference evidence="2" key="1">
    <citation type="submission" date="2023-06" db="EMBL/GenBank/DDBJ databases">
        <title>Genomic analysis of the entomopathogenic nematode Steinernema hermaphroditum.</title>
        <authorList>
            <person name="Schwarz E.M."/>
            <person name="Heppert J.K."/>
            <person name="Baniya A."/>
            <person name="Schwartz H.T."/>
            <person name="Tan C.-H."/>
            <person name="Antoshechkin I."/>
            <person name="Sternberg P.W."/>
            <person name="Goodrich-Blair H."/>
            <person name="Dillman A.R."/>
        </authorList>
    </citation>
    <scope>NUCLEOTIDE SEQUENCE</scope>
    <source>
        <strain evidence="2">PS9179</strain>
        <tissue evidence="2">Whole animal</tissue>
    </source>
</reference>
<organism evidence="2 3">
    <name type="scientific">Steinernema hermaphroditum</name>
    <dbReference type="NCBI Taxonomy" id="289476"/>
    <lineage>
        <taxon>Eukaryota</taxon>
        <taxon>Metazoa</taxon>
        <taxon>Ecdysozoa</taxon>
        <taxon>Nematoda</taxon>
        <taxon>Chromadorea</taxon>
        <taxon>Rhabditida</taxon>
        <taxon>Tylenchina</taxon>
        <taxon>Panagrolaimomorpha</taxon>
        <taxon>Strongyloidoidea</taxon>
        <taxon>Steinernematidae</taxon>
        <taxon>Steinernema</taxon>
    </lineage>
</organism>
<name>A0AA39LL57_9BILA</name>
<protein>
    <submittedName>
        <fullName evidence="2">Uncharacterized protein</fullName>
    </submittedName>
</protein>
<dbReference type="InterPro" id="IPR045860">
    <property type="entry name" value="Snake_toxin-like_sf"/>
</dbReference>
<feature type="signal peptide" evidence="1">
    <location>
        <begin position="1"/>
        <end position="19"/>
    </location>
</feature>
<dbReference type="SUPFAM" id="SSF57302">
    <property type="entry name" value="Snake toxin-like"/>
    <property type="match status" value="1"/>
</dbReference>
<evidence type="ECO:0000256" key="1">
    <source>
        <dbReference type="SAM" id="SignalP"/>
    </source>
</evidence>
<sequence length="160" mass="18147">MNSMQTVALLVLVAALSDARHHAHHKRRVEEPAVIPASDLGSKRSSVKVVPFFESVEDQKEYVSYDDEGKPYMLCATQQAGKTESKRCYLPNDKPAYDMGLACYTLWQGNTVVQDCWVNQMISLTQCQKRRCTAPESPMGIQFCCCFGHECNEEYQIEQQ</sequence>
<dbReference type="CDD" id="cd23533">
    <property type="entry name" value="TFP_LU_ECD_BMPR2_like"/>
    <property type="match status" value="1"/>
</dbReference>
<keyword evidence="3" id="KW-1185">Reference proteome</keyword>
<accession>A0AA39LL57</accession>
<evidence type="ECO:0000313" key="2">
    <source>
        <dbReference type="EMBL" id="KAK0401791.1"/>
    </source>
</evidence>
<proteinExistence type="predicted"/>
<dbReference type="Proteomes" id="UP001175271">
    <property type="component" value="Unassembled WGS sequence"/>
</dbReference>
<keyword evidence="1" id="KW-0732">Signal</keyword>